<evidence type="ECO:0000256" key="2">
    <source>
        <dbReference type="ARBA" id="ARBA00022472"/>
    </source>
</evidence>
<protein>
    <submittedName>
        <fullName evidence="4">Uncharacterized protein</fullName>
    </submittedName>
</protein>
<dbReference type="OrthoDB" id="637682at2759"/>
<gene>
    <name evidence="4" type="ORF">Cgig2_011807</name>
</gene>
<evidence type="ECO:0000256" key="1">
    <source>
        <dbReference type="ARBA" id="ARBA00007692"/>
    </source>
</evidence>
<dbReference type="EMBL" id="JAKOGI010002023">
    <property type="protein sequence ID" value="KAJ8423232.1"/>
    <property type="molecule type" value="Genomic_DNA"/>
</dbReference>
<name>A0A9Q1GL69_9CARY</name>
<dbReference type="PANTHER" id="PTHR13068">
    <property type="entry name" value="CGI-12 PROTEIN-RELATED"/>
    <property type="match status" value="1"/>
</dbReference>
<keyword evidence="2" id="KW-0805">Transcription regulation</keyword>
<dbReference type="FunFam" id="1.25.70.10:FF:000026">
    <property type="entry name" value="Mitochondrial transcription termination factor family protein"/>
    <property type="match status" value="1"/>
</dbReference>
<keyword evidence="5" id="KW-1185">Reference proteome</keyword>
<evidence type="ECO:0000256" key="3">
    <source>
        <dbReference type="ARBA" id="ARBA00022946"/>
    </source>
</evidence>
<dbReference type="SMART" id="SM00733">
    <property type="entry name" value="Mterf"/>
    <property type="match status" value="7"/>
</dbReference>
<dbReference type="Gene3D" id="1.25.70.10">
    <property type="entry name" value="Transcription termination factor 3, mitochondrial"/>
    <property type="match status" value="1"/>
</dbReference>
<dbReference type="PANTHER" id="PTHR13068:SF223">
    <property type="entry name" value="MITOCHONDRIAL TRANSCRIPTION TERMINATION FACTOR FAMILY PROTEIN"/>
    <property type="match status" value="1"/>
</dbReference>
<dbReference type="InterPro" id="IPR003690">
    <property type="entry name" value="MTERF"/>
</dbReference>
<evidence type="ECO:0000313" key="5">
    <source>
        <dbReference type="Proteomes" id="UP001153076"/>
    </source>
</evidence>
<keyword evidence="3" id="KW-0809">Transit peptide</keyword>
<reference evidence="4" key="1">
    <citation type="submission" date="2022-04" db="EMBL/GenBank/DDBJ databases">
        <title>Carnegiea gigantea Genome sequencing and assembly v2.</title>
        <authorList>
            <person name="Copetti D."/>
            <person name="Sanderson M.J."/>
            <person name="Burquez A."/>
            <person name="Wojciechowski M.F."/>
        </authorList>
    </citation>
    <scope>NUCLEOTIDE SEQUENCE</scope>
    <source>
        <strain evidence="4">SGP5-SGP5p</strain>
        <tissue evidence="4">Aerial part</tissue>
    </source>
</reference>
<keyword evidence="2" id="KW-0806">Transcription termination</keyword>
<dbReference type="Proteomes" id="UP001153076">
    <property type="component" value="Unassembled WGS sequence"/>
</dbReference>
<comment type="similarity">
    <text evidence="1">Belongs to the mTERF family.</text>
</comment>
<organism evidence="4 5">
    <name type="scientific">Carnegiea gigantea</name>
    <dbReference type="NCBI Taxonomy" id="171969"/>
    <lineage>
        <taxon>Eukaryota</taxon>
        <taxon>Viridiplantae</taxon>
        <taxon>Streptophyta</taxon>
        <taxon>Embryophyta</taxon>
        <taxon>Tracheophyta</taxon>
        <taxon>Spermatophyta</taxon>
        <taxon>Magnoliopsida</taxon>
        <taxon>eudicotyledons</taxon>
        <taxon>Gunneridae</taxon>
        <taxon>Pentapetalae</taxon>
        <taxon>Caryophyllales</taxon>
        <taxon>Cactineae</taxon>
        <taxon>Cactaceae</taxon>
        <taxon>Cactoideae</taxon>
        <taxon>Echinocereeae</taxon>
        <taxon>Carnegiea</taxon>
    </lineage>
</organism>
<dbReference type="Pfam" id="PF02536">
    <property type="entry name" value="mTERF"/>
    <property type="match status" value="1"/>
</dbReference>
<accession>A0A9Q1GL69</accession>
<proteinExistence type="inferred from homology"/>
<dbReference type="GO" id="GO:0006353">
    <property type="term" value="P:DNA-templated transcription termination"/>
    <property type="evidence" value="ECO:0007669"/>
    <property type="project" value="UniProtKB-KW"/>
</dbReference>
<sequence>MKCQAHLFRNFLGIQRRRFILWEYCCIQTPNLQAFFFSTRVTTACVSVSGLGERVPGVVEDVRECPKDAALVFRKWGCSENDINKVFSRQPSLRKANGSVLESKLNFLSELGVRSADLVKMINCRPRFLNCRLNRYFDARVEELRTLFGSTELFLKAIVRNPSLLMYDFEKTVKPVISLYEGMGINRSDLISMLLSRPALFSRTNMSEEKLEYIRRMGVSKESKMYKYVVTIMGVSRIETIREKVANLEKFGFSEDEVLQLFGRSPLLMTLSLDKVQRNMTFVLGTMKLPAKSVLVYPLLLYSSLEVLLKPRVLLARKIQRMGLSPRIDGPKMFRALRMSEQRFLKAYVMCHEENIKDELLDYYRTTKRIKRLAVASRKTCYANAVKMDEKIQ</sequence>
<dbReference type="AlphaFoldDB" id="A0A9Q1GL69"/>
<dbReference type="InterPro" id="IPR038538">
    <property type="entry name" value="MTERF_sf"/>
</dbReference>
<evidence type="ECO:0000313" key="4">
    <source>
        <dbReference type="EMBL" id="KAJ8423232.1"/>
    </source>
</evidence>
<comment type="caution">
    <text evidence="4">The sequence shown here is derived from an EMBL/GenBank/DDBJ whole genome shotgun (WGS) entry which is preliminary data.</text>
</comment>
<keyword evidence="2" id="KW-0804">Transcription</keyword>
<dbReference type="GO" id="GO:0003676">
    <property type="term" value="F:nucleic acid binding"/>
    <property type="evidence" value="ECO:0007669"/>
    <property type="project" value="InterPro"/>
</dbReference>